<gene>
    <name evidence="5" type="primary">TRYP7_2</name>
    <name evidence="5" type="ORF">g.63432</name>
</gene>
<evidence type="ECO:0000313" key="5">
    <source>
        <dbReference type="EMBL" id="JAG79748.1"/>
    </source>
</evidence>
<organism evidence="5">
    <name type="scientific">Fopius arisanus</name>
    <dbReference type="NCBI Taxonomy" id="64838"/>
    <lineage>
        <taxon>Eukaryota</taxon>
        <taxon>Metazoa</taxon>
        <taxon>Ecdysozoa</taxon>
        <taxon>Arthropoda</taxon>
        <taxon>Hexapoda</taxon>
        <taxon>Insecta</taxon>
        <taxon>Pterygota</taxon>
        <taxon>Neoptera</taxon>
        <taxon>Endopterygota</taxon>
        <taxon>Hymenoptera</taxon>
        <taxon>Apocrita</taxon>
        <taxon>Ichneumonoidea</taxon>
        <taxon>Braconidae</taxon>
        <taxon>Opiinae</taxon>
        <taxon>Fopius</taxon>
    </lineage>
</organism>
<feature type="signal peptide" evidence="3">
    <location>
        <begin position="1"/>
        <end position="22"/>
    </location>
</feature>
<name>A0A0C9RRK2_9HYME</name>
<dbReference type="InterPro" id="IPR001254">
    <property type="entry name" value="Trypsin_dom"/>
</dbReference>
<accession>A0A0C9RRK2</accession>
<evidence type="ECO:0000256" key="1">
    <source>
        <dbReference type="ARBA" id="ARBA00023157"/>
    </source>
</evidence>
<keyword evidence="3" id="KW-0732">Signal</keyword>
<dbReference type="InterPro" id="IPR043504">
    <property type="entry name" value="Peptidase_S1_PA_chymotrypsin"/>
</dbReference>
<feature type="chain" id="PRO_5002212386" evidence="3">
    <location>
        <begin position="23"/>
        <end position="269"/>
    </location>
</feature>
<reference evidence="5" key="1">
    <citation type="submission" date="2015-01" db="EMBL/GenBank/DDBJ databases">
        <title>Transcriptome Assembly of Fopius arisanus.</title>
        <authorList>
            <person name="Geib S."/>
        </authorList>
    </citation>
    <scope>NUCLEOTIDE SEQUENCE</scope>
</reference>
<dbReference type="AlphaFoldDB" id="A0A0C9RRK2"/>
<feature type="domain" description="Peptidase S1" evidence="4">
    <location>
        <begin position="16"/>
        <end position="255"/>
    </location>
</feature>
<dbReference type="Gene3D" id="2.40.10.10">
    <property type="entry name" value="Trypsin-like serine proteases"/>
    <property type="match status" value="1"/>
</dbReference>
<dbReference type="EMBL" id="GBYB01009981">
    <property type="protein sequence ID" value="JAG79748.1"/>
    <property type="molecule type" value="Transcribed_RNA"/>
</dbReference>
<dbReference type="InterPro" id="IPR009003">
    <property type="entry name" value="Peptidase_S1_PA"/>
</dbReference>
<evidence type="ECO:0000256" key="3">
    <source>
        <dbReference type="SAM" id="SignalP"/>
    </source>
</evidence>
<dbReference type="SUPFAM" id="SSF50494">
    <property type="entry name" value="Trypsin-like serine proteases"/>
    <property type="match status" value="1"/>
</dbReference>
<dbReference type="PROSITE" id="PS50240">
    <property type="entry name" value="TRYPSIN_DOM"/>
    <property type="match status" value="1"/>
</dbReference>
<sequence>MKTNSLCFMILLLLRISHHARSERIESSDLPFIVSIWLNEKPHCSGLIYDSNHVITTASCVQGTLPDLLIVRAEGMVLPYFNETQYSVESCVTHPSYSQIGMQGKSGSYTRHDIAVITVDPPFVFTHRSDPASFKQSREAISLFHRRYYKYVGWIQPAYISQQPLKHALHDSDVTLDRHGKQEDTHYTAVLPDIYSRGRDRLMQCQRNRGTPIFAQDDSKVIAILTDLSLISNDTILGTFLKVRKYMTWIQQTIERNPSSSSFESIELE</sequence>
<evidence type="ECO:0000256" key="2">
    <source>
        <dbReference type="ARBA" id="ARBA00024195"/>
    </source>
</evidence>
<dbReference type="PANTHER" id="PTHR24256">
    <property type="entry name" value="TRYPTASE-RELATED"/>
    <property type="match status" value="1"/>
</dbReference>
<evidence type="ECO:0000259" key="4">
    <source>
        <dbReference type="PROSITE" id="PS50240"/>
    </source>
</evidence>
<keyword evidence="1" id="KW-1015">Disulfide bond</keyword>
<dbReference type="SMART" id="SM00020">
    <property type="entry name" value="Tryp_SPc"/>
    <property type="match status" value="1"/>
</dbReference>
<dbReference type="GO" id="GO:0006508">
    <property type="term" value="P:proteolysis"/>
    <property type="evidence" value="ECO:0007669"/>
    <property type="project" value="InterPro"/>
</dbReference>
<proteinExistence type="inferred from homology"/>
<protein>
    <submittedName>
        <fullName evidence="5">TRYP7_2 protein</fullName>
    </submittedName>
</protein>
<dbReference type="GO" id="GO:0004252">
    <property type="term" value="F:serine-type endopeptidase activity"/>
    <property type="evidence" value="ECO:0007669"/>
    <property type="project" value="InterPro"/>
</dbReference>
<comment type="similarity">
    <text evidence="2">Belongs to the peptidase S1 family. CLIP subfamily.</text>
</comment>
<dbReference type="Pfam" id="PF00089">
    <property type="entry name" value="Trypsin"/>
    <property type="match status" value="1"/>
</dbReference>
<dbReference type="InterPro" id="IPR051487">
    <property type="entry name" value="Ser/Thr_Proteases_Immune/Dev"/>
</dbReference>